<dbReference type="InterPro" id="IPR012337">
    <property type="entry name" value="RNaseH-like_sf"/>
</dbReference>
<dbReference type="InterPro" id="IPR050951">
    <property type="entry name" value="Retrovirus_Pol_polyprotein"/>
</dbReference>
<dbReference type="GO" id="GO:0003676">
    <property type="term" value="F:nucleic acid binding"/>
    <property type="evidence" value="ECO:0007669"/>
    <property type="project" value="InterPro"/>
</dbReference>
<dbReference type="SUPFAM" id="SSF53098">
    <property type="entry name" value="Ribonuclease H-like"/>
    <property type="match status" value="1"/>
</dbReference>
<dbReference type="PANTHER" id="PTHR37984:SF5">
    <property type="entry name" value="PROTEIN NYNRIN-LIKE"/>
    <property type="match status" value="1"/>
</dbReference>
<feature type="region of interest" description="Disordered" evidence="1">
    <location>
        <begin position="162"/>
        <end position="228"/>
    </location>
</feature>
<dbReference type="Gene3D" id="3.30.420.10">
    <property type="entry name" value="Ribonuclease H-like superfamily/Ribonuclease H"/>
    <property type="match status" value="1"/>
</dbReference>
<reference evidence="3" key="1">
    <citation type="submission" date="2020-08" db="EMBL/GenBank/DDBJ databases">
        <title>Multicomponent nature underlies the extraordinary mechanical properties of spider dragline silk.</title>
        <authorList>
            <person name="Kono N."/>
            <person name="Nakamura H."/>
            <person name="Mori M."/>
            <person name="Yoshida Y."/>
            <person name="Ohtoshi R."/>
            <person name="Malay A.D."/>
            <person name="Moran D.A.P."/>
            <person name="Tomita M."/>
            <person name="Numata K."/>
            <person name="Arakawa K."/>
        </authorList>
    </citation>
    <scope>NUCLEOTIDE SEQUENCE</scope>
</reference>
<dbReference type="PROSITE" id="PS50994">
    <property type="entry name" value="INTEGRASE"/>
    <property type="match status" value="1"/>
</dbReference>
<feature type="compositionally biased region" description="Basic residues" evidence="1">
    <location>
        <begin position="217"/>
        <end position="228"/>
    </location>
</feature>
<dbReference type="InterPro" id="IPR001584">
    <property type="entry name" value="Integrase_cat-core"/>
</dbReference>
<protein>
    <recommendedName>
        <fullName evidence="2">Integrase catalytic domain-containing protein</fullName>
    </recommendedName>
</protein>
<evidence type="ECO:0000256" key="1">
    <source>
        <dbReference type="SAM" id="MobiDB-lite"/>
    </source>
</evidence>
<dbReference type="PANTHER" id="PTHR37984">
    <property type="entry name" value="PROTEIN CBG26694"/>
    <property type="match status" value="1"/>
</dbReference>
<accession>A0A8X6VJF4</accession>
<keyword evidence="4" id="KW-1185">Reference proteome</keyword>
<dbReference type="GO" id="GO:0015074">
    <property type="term" value="P:DNA integration"/>
    <property type="evidence" value="ECO:0007669"/>
    <property type="project" value="InterPro"/>
</dbReference>
<dbReference type="EMBL" id="BMAU01021357">
    <property type="protein sequence ID" value="GFY20992.1"/>
    <property type="molecule type" value="Genomic_DNA"/>
</dbReference>
<feature type="domain" description="Integrase catalytic" evidence="2">
    <location>
        <begin position="1"/>
        <end position="143"/>
    </location>
</feature>
<feature type="compositionally biased region" description="Basic and acidic residues" evidence="1">
    <location>
        <begin position="164"/>
        <end position="176"/>
    </location>
</feature>
<comment type="caution">
    <text evidence="3">The sequence shown here is derived from an EMBL/GenBank/DDBJ whole genome shotgun (WGS) entry which is preliminary data.</text>
</comment>
<dbReference type="Proteomes" id="UP000887159">
    <property type="component" value="Unassembled WGS sequence"/>
</dbReference>
<evidence type="ECO:0000259" key="2">
    <source>
        <dbReference type="PROSITE" id="PS50994"/>
    </source>
</evidence>
<evidence type="ECO:0000313" key="3">
    <source>
        <dbReference type="EMBL" id="GFY20992.1"/>
    </source>
</evidence>
<name>A0A8X6VJF4_TRICX</name>
<organism evidence="3 4">
    <name type="scientific">Trichonephila clavipes</name>
    <name type="common">Golden silk orbweaver</name>
    <name type="synonym">Nephila clavipes</name>
    <dbReference type="NCBI Taxonomy" id="2585209"/>
    <lineage>
        <taxon>Eukaryota</taxon>
        <taxon>Metazoa</taxon>
        <taxon>Ecdysozoa</taxon>
        <taxon>Arthropoda</taxon>
        <taxon>Chelicerata</taxon>
        <taxon>Arachnida</taxon>
        <taxon>Araneae</taxon>
        <taxon>Araneomorphae</taxon>
        <taxon>Entelegynae</taxon>
        <taxon>Araneoidea</taxon>
        <taxon>Nephilidae</taxon>
        <taxon>Trichonephila</taxon>
    </lineage>
</organism>
<proteinExistence type="predicted"/>
<dbReference type="InterPro" id="IPR036397">
    <property type="entry name" value="RNaseH_sf"/>
</dbReference>
<sequence>MKIGNNGNLVLGPFDETTPCLMIVLMNCQTKLRINHLTAVKSVTILERAPIKLISDNGPQFISDIFENLNETLGIRHVKTVVYRPQGNRIERVNRDLVKMIANYVNNQHDTWDQFLREFAYAILTVVNETTGKTSAELFLGRKLISLFQKLVMVSDGTEFPIDQGERHTGKTDKRRPLIRSLSGSWSEPSRKLKISRKETIGYKQLRGSGSGGPERKIKKGRGHRVAKKTLSLNYTNDLTQFRKKLRKEKTVMASTSGYNLRPRRGAKVESHSTSEMRTQQGGPVQARKRREHHYRPYIKEQARSSSKNTSRRSRQQNFLERKGGANSNRSISLEVLVGDINNK</sequence>
<evidence type="ECO:0000313" key="4">
    <source>
        <dbReference type="Proteomes" id="UP000887159"/>
    </source>
</evidence>
<feature type="compositionally biased region" description="Basic residues" evidence="1">
    <location>
        <begin position="287"/>
        <end position="297"/>
    </location>
</feature>
<gene>
    <name evidence="3" type="primary">NCL1_50502</name>
    <name evidence="3" type="ORF">TNCV_3990361</name>
</gene>
<feature type="region of interest" description="Disordered" evidence="1">
    <location>
        <begin position="261"/>
        <end position="327"/>
    </location>
</feature>
<dbReference type="AlphaFoldDB" id="A0A8X6VJF4"/>